<evidence type="ECO:0000313" key="2">
    <source>
        <dbReference type="Proteomes" id="UP001065298"/>
    </source>
</evidence>
<protein>
    <submittedName>
        <fullName evidence="1">Uncharacterized protein</fullName>
    </submittedName>
</protein>
<dbReference type="EMBL" id="CM046505">
    <property type="protein sequence ID" value="KAI8674708.1"/>
    <property type="molecule type" value="Genomic_DNA"/>
</dbReference>
<name>A0ACC0R363_9HYPO</name>
<sequence length="1757" mass="199619">MESDEIPQSESSRARDFIAELGGKNGFVEQKYWDELSEAGRAKFQRAISSLQGELEPAIKALAQSLYSSTGRFVFELLQNAEDCDFHFAKRDNQSPYISFHLSEDRLVIECNEDGFTKADLEAICSIGKSSKSATKGYIGEKGIGFKSVFMAAWKVHIQSGPYSFYFKHSPSDGGMGMITPIWQESAEELPRNMTRMTLDLHTEGDPQTISAQRVNLLEQLCKLNGNVLLFMNKLEEIRIVVEEDGSQISITFSKSQADDYRIKILKTVTHDDSDGPNSSSTLYHITKHQVHNLSKNENRTYSEEEDRRKEYSTAEVVLAFPLTPKYEPVIESQEVFAFLPVQPAGFPFLIQSDFMTNASREHIVTTAARNTGLRDGIPEAFIKAALEFCNHETLQYTWMEFLPVRENMVDTDFWPVLVTNIEEKVRKTPLIRPESGSPLRLITRLRNPRPYFVDDENNLLLRDLTPELSISRHYGSSSLAILEKLGLERVSWKQIIRMVDQDLQSSDSWIKFRVSDGSLQTRVANKLHNYYTTTKHSATRSMIEELPIIPLQDGRWLAPTSEEKVFFPVTAGLKIPEDLDFNLVESSAAADPAWRGLLELLGVESLRVSSVRERIFQRHKSYRKGPGKRVEFYVQQLKFLYSTHDRKTHHMNDYCKVLLIDDGITQRTMSSSDVYLPDDDPLGPRELLKPIVCDDSSAKGAPGFKVNFLHELYLQGVPTPPEQDSLTWRDWLVEVMGARRLLRLANKDSSPTDLSQVCHYVAKHRPKKFVPFLVHHWPWGKTSILKGELVQKLCETKVLCQGDRMLDLRGTYLPFPDLQFQCTRFLAGKAEFPFLQIELPMERKDFNLDWGFLTLWLGVRHREDLSFYLDILEAFSTVKNPTKDDSHRVFELYSVIHGWYLQSESKDLDKGFMRLRFDVYRMVLVPSEDGRESVWAPLAACLWEAPPCLRTSHPLKARMQHFLAEFASLPSFFVDILEVPNCDYSHIMRELGHLSDKGDSEVEAVSSLYQQLSIMIQNLPAMVQRNIKSAFVNRDLIYAEKGGHGGWHQVAKCLWASERDLPRWAILEPHYKGLHDFFVNFLGVKTLSLELVYNELDRLGSSSGTTRDQIEPNIWLLNSYLSAGSRPSDAKTLLDRRIFPVRYPDGHVRLEKATVEFAIVDRAQLGDIFKPRAKTLDFDLDEVRMLEPTLNWLGLGARYLSEVVREVSRVQGASKEPLSTPERSIKPRAHALYRIAYHYNSPGVTAFASDLYDILMSAQVYETDGIAATLSFNQDGREICYEKGRSDLHIEEDGIHLEIFVPRDKKSQESCYARKLPLSLFKWLMIPSEGGQLTLNEKGLRVTASVLNSSRSVIADILEEEGIAAGEFEDDYEENEEPEEAQAAEEAQATGESHVAEKTHNVEEFQDVEDVVSSSDEDPIATPALAETEAEETPGLATPDSSQHAAPVRQGAVDNPSFTPSSINQGVATGSSARCQPTRSRRFSSSDIAEDVSYFGARSDFATTRNQPTIQPIPAVPALIDQEATRYQALLERVVTSARGCPRLPSQGAYDMTGMSNALSDLMGDSSYDEVDQFPRFRSSSQQERDRKIGAAGELYVFELLKNLSPELPSFSLENWRSTIRRYVSVHPDYANIGHWNHRETSDFEYNDSEGALTELMIDNGYLERDVWENKKPKYYLEVKTTTGPCEAPFYMSKSQYRLIHECQDSTDKIYVVFRVYEVEKAAVQLRVYVDPARLEDTGSLIYTAETWSVRPGARP</sequence>
<gene>
    <name evidence="1" type="ORF">NCS57_00369500</name>
</gene>
<proteinExistence type="predicted"/>
<evidence type="ECO:0000313" key="1">
    <source>
        <dbReference type="EMBL" id="KAI8674708.1"/>
    </source>
</evidence>
<organism evidence="1 2">
    <name type="scientific">Fusarium keratoplasticum</name>
    <dbReference type="NCBI Taxonomy" id="1328300"/>
    <lineage>
        <taxon>Eukaryota</taxon>
        <taxon>Fungi</taxon>
        <taxon>Dikarya</taxon>
        <taxon>Ascomycota</taxon>
        <taxon>Pezizomycotina</taxon>
        <taxon>Sordariomycetes</taxon>
        <taxon>Hypocreomycetidae</taxon>
        <taxon>Hypocreales</taxon>
        <taxon>Nectriaceae</taxon>
        <taxon>Fusarium</taxon>
        <taxon>Fusarium solani species complex</taxon>
    </lineage>
</organism>
<keyword evidence="2" id="KW-1185">Reference proteome</keyword>
<reference evidence="1" key="1">
    <citation type="submission" date="2022-06" db="EMBL/GenBank/DDBJ databases">
        <title>Fusarium solani species complex genomes reveal bases of compartmentalisation and animal pathogenesis.</title>
        <authorList>
            <person name="Tsai I.J."/>
        </authorList>
    </citation>
    <scope>NUCLEOTIDE SEQUENCE</scope>
    <source>
        <strain evidence="1">Fu6.1</strain>
    </source>
</reference>
<dbReference type="Proteomes" id="UP001065298">
    <property type="component" value="Chromosome 3"/>
</dbReference>
<comment type="caution">
    <text evidence="1">The sequence shown here is derived from an EMBL/GenBank/DDBJ whole genome shotgun (WGS) entry which is preliminary data.</text>
</comment>
<accession>A0ACC0R363</accession>